<dbReference type="Pfam" id="PF00724">
    <property type="entry name" value="Oxidored_FMN"/>
    <property type="match status" value="1"/>
</dbReference>
<dbReference type="Gene3D" id="3.40.50.720">
    <property type="entry name" value="NAD(P)-binding Rossmann-like Domain"/>
    <property type="match status" value="1"/>
</dbReference>
<sequence length="667" mass="73534">MYPHLLQPLDLGFTQLKNRVLMGSMHTGLEDEKEGLHKLAAFYEERAKGGVGLIVTGGYSPNLRGRLHPFGAEFSSVKHAKEHKIVTEAVHRHGGKIALQLLHAGRYAMHPFSQSASAIKSPISKFVPSEMTPRQIRKTIQAFANSAELAQLAGYDGVEVMGSEGYLLNQFICKRTNMRYDDWGGSYLNRIRFPLEVVRAIREAVGAEFIIIFRLSMLDLVEQGSTFEEVLMLAKELEKAGATIINTGIGWHEARIPTIVTQVPRAAFSWVTEKIKPHLSIPVITCNRINTPDEAESIIASGKADMVSMARPFLADPEFVSKAQQGRAAFINTCIGCNQACLDNVFNGKRASCMVNPRACYETELIVRPATTKKKVAVIGAGPAGLSCATTLAERGHEVDLFERYDRIGGQFRLAMQIPGKEEFRETIRYFANRIDETGVHLHLGAEVNFDMLSEYDEVVMASGVEPRKVDIAGLENSEKVVDYQTLIREKTPVGQKVAIVGAGGIGVDVASMITEPEDNDLDNWLHEWGIDKEIAYPGGLYPYPDSRSEKDVWLLQRRKGNVGKGPGKTTGWVHKRTLEKRGVYMLGGVHYESIDSEGFHINIDGESKLLDVDKVIICAGQVSVRPFEDKWAELSGKLHVIGGAEHAGELDAVRAIRQGVTLAASL</sequence>
<evidence type="ECO:0000256" key="8">
    <source>
        <dbReference type="ARBA" id="ARBA00023004"/>
    </source>
</evidence>
<dbReference type="InterPro" id="IPR051793">
    <property type="entry name" value="NADH:flavin_oxidoreductase"/>
</dbReference>
<dbReference type="KEGG" id="vzi:G5S32_10005"/>
<dbReference type="GO" id="GO:0046872">
    <property type="term" value="F:metal ion binding"/>
    <property type="evidence" value="ECO:0007669"/>
    <property type="project" value="UniProtKB-KW"/>
</dbReference>
<dbReference type="FunFam" id="3.20.20.70:FF:000082">
    <property type="entry name" value="NADPH-dependent 2,4-dienoyl-CoA reductase"/>
    <property type="match status" value="1"/>
</dbReference>
<dbReference type="AlphaFoldDB" id="A0A6G7CJJ3"/>
<keyword evidence="4" id="KW-0285">Flavoprotein</keyword>
<evidence type="ECO:0000256" key="6">
    <source>
        <dbReference type="ARBA" id="ARBA00022723"/>
    </source>
</evidence>
<dbReference type="GO" id="GO:0008670">
    <property type="term" value="F:2,4-dienoyl-CoA reductase (NADPH) activity"/>
    <property type="evidence" value="ECO:0007669"/>
    <property type="project" value="TreeGrafter"/>
</dbReference>
<proteinExistence type="inferred from homology"/>
<name>A0A6G7CJJ3_9VIBR</name>
<organism evidence="12 13">
    <name type="scientific">Vibrio ziniensis</name>
    <dbReference type="NCBI Taxonomy" id="2711221"/>
    <lineage>
        <taxon>Bacteria</taxon>
        <taxon>Pseudomonadati</taxon>
        <taxon>Pseudomonadota</taxon>
        <taxon>Gammaproteobacteria</taxon>
        <taxon>Vibrionales</taxon>
        <taxon>Vibrionaceae</taxon>
        <taxon>Vibrio</taxon>
    </lineage>
</organism>
<keyword evidence="5" id="KW-0288">FMN</keyword>
<dbReference type="Gene3D" id="3.50.50.60">
    <property type="entry name" value="FAD/NAD(P)-binding domain"/>
    <property type="match status" value="1"/>
</dbReference>
<reference evidence="12 13" key="1">
    <citation type="submission" date="2020-02" db="EMBL/GenBank/DDBJ databases">
        <title>A complete genome of a marine bacterium Vibrio sp. ZWAL4003 isolated from the mangrove sediment with the ability to degrade polysaccharides.</title>
        <authorList>
            <person name="Wu J."/>
            <person name="Qu W."/>
            <person name="Zeng R."/>
        </authorList>
    </citation>
    <scope>NUCLEOTIDE SEQUENCE [LARGE SCALE GENOMIC DNA]</scope>
    <source>
        <strain evidence="12 13">ZWAL4003</strain>
    </source>
</reference>
<dbReference type="GO" id="GO:0033543">
    <property type="term" value="P:fatty acid beta-oxidation, unsaturated, even number, reductase/isomerase pathway"/>
    <property type="evidence" value="ECO:0007669"/>
    <property type="project" value="TreeGrafter"/>
</dbReference>
<dbReference type="Proteomes" id="UP000503003">
    <property type="component" value="Chromosome 1"/>
</dbReference>
<dbReference type="CDD" id="cd02930">
    <property type="entry name" value="DCR_FMN"/>
    <property type="match status" value="1"/>
</dbReference>
<dbReference type="InterPro" id="IPR036188">
    <property type="entry name" value="FAD/NAD-bd_sf"/>
</dbReference>
<evidence type="ECO:0000256" key="3">
    <source>
        <dbReference type="ARBA" id="ARBA00011048"/>
    </source>
</evidence>
<evidence type="ECO:0000256" key="4">
    <source>
        <dbReference type="ARBA" id="ARBA00022630"/>
    </source>
</evidence>
<dbReference type="SUPFAM" id="SSF51905">
    <property type="entry name" value="FAD/NAD(P)-binding domain"/>
    <property type="match status" value="1"/>
</dbReference>
<comment type="cofactor">
    <cofactor evidence="2">
        <name>[4Fe-4S] cluster</name>
        <dbReference type="ChEBI" id="CHEBI:49883"/>
    </cofactor>
</comment>
<dbReference type="GO" id="GO:0051536">
    <property type="term" value="F:iron-sulfur cluster binding"/>
    <property type="evidence" value="ECO:0007669"/>
    <property type="project" value="UniProtKB-KW"/>
</dbReference>
<keyword evidence="6" id="KW-0479">Metal-binding</keyword>
<evidence type="ECO:0000256" key="1">
    <source>
        <dbReference type="ARBA" id="ARBA00001917"/>
    </source>
</evidence>
<dbReference type="InterPro" id="IPR023753">
    <property type="entry name" value="FAD/NAD-binding_dom"/>
</dbReference>
<keyword evidence="8" id="KW-0408">Iron</keyword>
<dbReference type="RefSeq" id="WP_165311883.1">
    <property type="nucleotide sequence ID" value="NZ_CP049331.1"/>
</dbReference>
<evidence type="ECO:0000256" key="9">
    <source>
        <dbReference type="ARBA" id="ARBA00023014"/>
    </source>
</evidence>
<dbReference type="SUPFAM" id="SSF51395">
    <property type="entry name" value="FMN-linked oxidoreductases"/>
    <property type="match status" value="1"/>
</dbReference>
<dbReference type="PANTHER" id="PTHR42917:SF2">
    <property type="entry name" value="2,4-DIENOYL-COA REDUCTASE [(2E)-ENOYL-COA-PRODUCING]"/>
    <property type="match status" value="1"/>
</dbReference>
<comment type="cofactor">
    <cofactor evidence="1">
        <name>FMN</name>
        <dbReference type="ChEBI" id="CHEBI:58210"/>
    </cofactor>
</comment>
<evidence type="ECO:0000313" key="12">
    <source>
        <dbReference type="EMBL" id="QIH42311.1"/>
    </source>
</evidence>
<evidence type="ECO:0000256" key="7">
    <source>
        <dbReference type="ARBA" id="ARBA00023002"/>
    </source>
</evidence>
<dbReference type="GO" id="GO:0010181">
    <property type="term" value="F:FMN binding"/>
    <property type="evidence" value="ECO:0007669"/>
    <property type="project" value="InterPro"/>
</dbReference>
<dbReference type="Pfam" id="PF07992">
    <property type="entry name" value="Pyr_redox_2"/>
    <property type="match status" value="1"/>
</dbReference>
<keyword evidence="13" id="KW-1185">Reference proteome</keyword>
<evidence type="ECO:0000259" key="10">
    <source>
        <dbReference type="Pfam" id="PF00724"/>
    </source>
</evidence>
<evidence type="ECO:0000256" key="2">
    <source>
        <dbReference type="ARBA" id="ARBA00001966"/>
    </source>
</evidence>
<dbReference type="InterPro" id="IPR001155">
    <property type="entry name" value="OxRdtase_FMN_N"/>
</dbReference>
<dbReference type="EMBL" id="CP049331">
    <property type="protein sequence ID" value="QIH42311.1"/>
    <property type="molecule type" value="Genomic_DNA"/>
</dbReference>
<dbReference type="InterPro" id="IPR013785">
    <property type="entry name" value="Aldolase_TIM"/>
</dbReference>
<dbReference type="PANTHER" id="PTHR42917">
    <property type="entry name" value="2,4-DIENOYL-COA REDUCTASE"/>
    <property type="match status" value="1"/>
</dbReference>
<dbReference type="SUPFAM" id="SSF51971">
    <property type="entry name" value="Nucleotide-binding domain"/>
    <property type="match status" value="1"/>
</dbReference>
<evidence type="ECO:0000313" key="13">
    <source>
        <dbReference type="Proteomes" id="UP000503003"/>
    </source>
</evidence>
<evidence type="ECO:0000256" key="5">
    <source>
        <dbReference type="ARBA" id="ARBA00022643"/>
    </source>
</evidence>
<dbReference type="PRINTS" id="PR00419">
    <property type="entry name" value="ADXRDTASE"/>
</dbReference>
<keyword evidence="9" id="KW-0411">Iron-sulfur</keyword>
<protein>
    <submittedName>
        <fullName evidence="12">FAD-dependent oxidoreductase</fullName>
    </submittedName>
</protein>
<feature type="domain" description="NADH:flavin oxidoreductase/NADH oxidase N-terminal" evidence="10">
    <location>
        <begin position="5"/>
        <end position="328"/>
    </location>
</feature>
<feature type="domain" description="FAD/NAD(P)-binding" evidence="11">
    <location>
        <begin position="374"/>
        <end position="623"/>
    </location>
</feature>
<keyword evidence="7" id="KW-0560">Oxidoreductase</keyword>
<accession>A0A6G7CJJ3</accession>
<dbReference type="Gene3D" id="3.20.20.70">
    <property type="entry name" value="Aldolase class I"/>
    <property type="match status" value="1"/>
</dbReference>
<evidence type="ECO:0000259" key="11">
    <source>
        <dbReference type="Pfam" id="PF07992"/>
    </source>
</evidence>
<comment type="similarity">
    <text evidence="3">In the N-terminal section; belongs to the NADH:flavin oxidoreductase/NADH oxidase family.</text>
</comment>
<gene>
    <name evidence="12" type="ORF">G5S32_10005</name>
</gene>